<evidence type="ECO:0000256" key="2">
    <source>
        <dbReference type="ARBA" id="ARBA00022448"/>
    </source>
</evidence>
<evidence type="ECO:0000256" key="4">
    <source>
        <dbReference type="ARBA" id="ARBA00022840"/>
    </source>
</evidence>
<keyword evidence="4 7" id="KW-0067">ATP-binding</keyword>
<dbReference type="GO" id="GO:0016887">
    <property type="term" value="F:ATP hydrolysis activity"/>
    <property type="evidence" value="ECO:0007669"/>
    <property type="project" value="InterPro"/>
</dbReference>
<dbReference type="OrthoDB" id="9791546at2"/>
<evidence type="ECO:0000256" key="5">
    <source>
        <dbReference type="ARBA" id="ARBA00022970"/>
    </source>
</evidence>
<name>A0A1E5H8D9_9ENTE</name>
<dbReference type="GO" id="GO:0005524">
    <property type="term" value="F:ATP binding"/>
    <property type="evidence" value="ECO:0007669"/>
    <property type="project" value="UniProtKB-KW"/>
</dbReference>
<dbReference type="FunFam" id="3.40.50.300:FF:000032">
    <property type="entry name" value="Export ABC transporter ATP-binding protein"/>
    <property type="match status" value="1"/>
</dbReference>
<evidence type="ECO:0000313" key="7">
    <source>
        <dbReference type="EMBL" id="OEG21095.1"/>
    </source>
</evidence>
<gene>
    <name evidence="7" type="ORF">BCR24_08400</name>
</gene>
<comment type="similarity">
    <text evidence="1">Belongs to the ABC transporter superfamily.</text>
</comment>
<dbReference type="CDD" id="cd03255">
    <property type="entry name" value="ABC_MJ0796_LolCDE_FtsE"/>
    <property type="match status" value="1"/>
</dbReference>
<dbReference type="GO" id="GO:0022857">
    <property type="term" value="F:transmembrane transporter activity"/>
    <property type="evidence" value="ECO:0007669"/>
    <property type="project" value="UniProtKB-ARBA"/>
</dbReference>
<sequence>MIKMEHVNKYYSLDQERIHVLKDINLEIQEHEFVAIMGPSGSGKSTLMNTISFLDGSFEGSYLFNGEDAYSYNDNKLSKIRNKSVGFVFQSFQLIENNTVFENVALPLLYGGMRYGNTKELVMKALEKVGIPDKYNKLPKQLSGGQQQRVAIARAIVGNPNFIVADEPTGALDTHTSADIMELFQRLNDEEKVTILMVTHDSEAAQYCKRIITVRDGEIIEGGAGYAF</sequence>
<dbReference type="InterPro" id="IPR017871">
    <property type="entry name" value="ABC_transporter-like_CS"/>
</dbReference>
<dbReference type="PANTHER" id="PTHR42798">
    <property type="entry name" value="LIPOPROTEIN-RELEASING SYSTEM ATP-BINDING PROTEIN LOLD"/>
    <property type="match status" value="1"/>
</dbReference>
<protein>
    <submittedName>
        <fullName evidence="7">Peptide ABC transporter ATP-binding protein</fullName>
    </submittedName>
</protein>
<reference evidence="8" key="1">
    <citation type="submission" date="2016-09" db="EMBL/GenBank/DDBJ databases">
        <authorList>
            <person name="Gulvik C.A."/>
        </authorList>
    </citation>
    <scope>NUCLEOTIDE SEQUENCE [LARGE SCALE GENOMIC DNA]</scope>
    <source>
        <strain evidence="8">LMG 26676</strain>
    </source>
</reference>
<dbReference type="STRING" id="1131292.BCR24_08400"/>
<keyword evidence="8" id="KW-1185">Reference proteome</keyword>
<dbReference type="InterPro" id="IPR003439">
    <property type="entry name" value="ABC_transporter-like_ATP-bd"/>
</dbReference>
<dbReference type="Gene3D" id="3.40.50.300">
    <property type="entry name" value="P-loop containing nucleotide triphosphate hydrolases"/>
    <property type="match status" value="1"/>
</dbReference>
<dbReference type="GO" id="GO:0006865">
    <property type="term" value="P:amino acid transport"/>
    <property type="evidence" value="ECO:0007669"/>
    <property type="project" value="UniProtKB-KW"/>
</dbReference>
<comment type="caution">
    <text evidence="7">The sequence shown here is derived from an EMBL/GenBank/DDBJ whole genome shotgun (WGS) entry which is preliminary data.</text>
</comment>
<dbReference type="PROSITE" id="PS50893">
    <property type="entry name" value="ABC_TRANSPORTER_2"/>
    <property type="match status" value="1"/>
</dbReference>
<dbReference type="PANTHER" id="PTHR42798:SF7">
    <property type="entry name" value="ALPHA-D-RIBOSE 1-METHYLPHOSPHONATE 5-TRIPHOSPHATE SYNTHASE SUBUNIT PHNL"/>
    <property type="match status" value="1"/>
</dbReference>
<feature type="domain" description="ABC transporter" evidence="6">
    <location>
        <begin position="2"/>
        <end position="227"/>
    </location>
</feature>
<dbReference type="Proteomes" id="UP000094469">
    <property type="component" value="Unassembled WGS sequence"/>
</dbReference>
<evidence type="ECO:0000313" key="8">
    <source>
        <dbReference type="Proteomes" id="UP000094469"/>
    </source>
</evidence>
<accession>A0A1E5H8D9</accession>
<dbReference type="InterPro" id="IPR017911">
    <property type="entry name" value="MacB-like_ATP-bd"/>
</dbReference>
<dbReference type="PROSITE" id="PS00211">
    <property type="entry name" value="ABC_TRANSPORTER_1"/>
    <property type="match status" value="1"/>
</dbReference>
<dbReference type="SUPFAM" id="SSF52540">
    <property type="entry name" value="P-loop containing nucleoside triphosphate hydrolases"/>
    <property type="match status" value="1"/>
</dbReference>
<evidence type="ECO:0000256" key="3">
    <source>
        <dbReference type="ARBA" id="ARBA00022741"/>
    </source>
</evidence>
<organism evidence="7 8">
    <name type="scientific">Enterococcus ureilyticus</name>
    <dbReference type="NCBI Taxonomy" id="1131292"/>
    <lineage>
        <taxon>Bacteria</taxon>
        <taxon>Bacillati</taxon>
        <taxon>Bacillota</taxon>
        <taxon>Bacilli</taxon>
        <taxon>Lactobacillales</taxon>
        <taxon>Enterococcaceae</taxon>
        <taxon>Enterococcus</taxon>
    </lineage>
</organism>
<dbReference type="SMART" id="SM00382">
    <property type="entry name" value="AAA"/>
    <property type="match status" value="1"/>
</dbReference>
<dbReference type="GO" id="GO:0098796">
    <property type="term" value="C:membrane protein complex"/>
    <property type="evidence" value="ECO:0007669"/>
    <property type="project" value="UniProtKB-ARBA"/>
</dbReference>
<dbReference type="InterPro" id="IPR027417">
    <property type="entry name" value="P-loop_NTPase"/>
</dbReference>
<dbReference type="Pfam" id="PF00005">
    <property type="entry name" value="ABC_tran"/>
    <property type="match status" value="1"/>
</dbReference>
<dbReference type="InterPro" id="IPR003593">
    <property type="entry name" value="AAA+_ATPase"/>
</dbReference>
<dbReference type="RefSeq" id="WP_069641254.1">
    <property type="nucleotide sequence ID" value="NZ_JAFBEZ010000006.1"/>
</dbReference>
<dbReference type="AlphaFoldDB" id="A0A1E5H8D9"/>
<evidence type="ECO:0000256" key="1">
    <source>
        <dbReference type="ARBA" id="ARBA00005417"/>
    </source>
</evidence>
<keyword evidence="3" id="KW-0547">Nucleotide-binding</keyword>
<keyword evidence="5" id="KW-0029">Amino-acid transport</keyword>
<keyword evidence="2" id="KW-0813">Transport</keyword>
<dbReference type="EMBL" id="MIKC01000041">
    <property type="protein sequence ID" value="OEG21095.1"/>
    <property type="molecule type" value="Genomic_DNA"/>
</dbReference>
<proteinExistence type="inferred from homology"/>
<evidence type="ECO:0000259" key="6">
    <source>
        <dbReference type="PROSITE" id="PS50893"/>
    </source>
</evidence>